<accession>A0A7L5HYX2</accession>
<name>A0A7L5HYX2_9BACT</name>
<reference evidence="1 2" key="1">
    <citation type="submission" date="2020-05" db="EMBL/GenBank/DDBJ databases">
        <title>Complete genome sequencing of Campylobacter and Arcobacter type strains.</title>
        <authorList>
            <person name="Miller W.G."/>
            <person name="Yee E."/>
        </authorList>
    </citation>
    <scope>NUCLEOTIDE SEQUENCE [LARGE SCALE GENOMIC DNA]</scope>
    <source>
        <strain evidence="1 2">CCUG 73571</strain>
    </source>
</reference>
<dbReference type="Pfam" id="PF04488">
    <property type="entry name" value="Gly_transf_sug"/>
    <property type="match status" value="1"/>
</dbReference>
<dbReference type="GeneID" id="56587021"/>
<dbReference type="SUPFAM" id="SSF53448">
    <property type="entry name" value="Nucleotide-diphospho-sugar transferases"/>
    <property type="match status" value="1"/>
</dbReference>
<protein>
    <recommendedName>
        <fullName evidence="3">Glycosyltransferase</fullName>
    </recommendedName>
</protein>
<sequence>MKQTISSFWYTPKGYKGIGLMELLSIKSFLDNGYKFELYTYNLDDRIFNKLNEIFDNFELKDANEIIPFKNYFSDDRGAGVAAFSDYFRFNMLYLRGGVWVDLDMICLNYLDLNQEYVFSQEIDEDETKPRITTSFLKFPQYSDFGKNLIQEANKIINNQKIIEWGAIGPWFLANHVKKMGLESFAWDYKMTCQISYLEAKNFIDPNKNIDTTQPFLHLFSEIWNTYHINKNHFYKKGIYADLLKKHEIMDLTKKLDFEFSFKDKYYPLFSILFYAKYYIKHPRRIFIKNKRI</sequence>
<dbReference type="Gene3D" id="3.90.550.20">
    <property type="match status" value="1"/>
</dbReference>
<dbReference type="Proteomes" id="UP000509246">
    <property type="component" value="Chromosome"/>
</dbReference>
<proteinExistence type="predicted"/>
<keyword evidence="2" id="KW-1185">Reference proteome</keyword>
<evidence type="ECO:0008006" key="3">
    <source>
        <dbReference type="Google" id="ProtNLM"/>
    </source>
</evidence>
<dbReference type="AlphaFoldDB" id="A0A7L5HYX2"/>
<gene>
    <name evidence="1" type="ORF">CARM_1271</name>
</gene>
<dbReference type="RefSeq" id="WP_139425603.1">
    <property type="nucleotide sequence ID" value="NZ_CP053825.1"/>
</dbReference>
<dbReference type="EMBL" id="CP053825">
    <property type="protein sequence ID" value="QKF80166.1"/>
    <property type="molecule type" value="Genomic_DNA"/>
</dbReference>
<dbReference type="KEGG" id="carm:CARM_1271"/>
<organism evidence="1 2">
    <name type="scientific">Campylobacter armoricus</name>
    <dbReference type="NCBI Taxonomy" id="2505970"/>
    <lineage>
        <taxon>Bacteria</taxon>
        <taxon>Pseudomonadati</taxon>
        <taxon>Campylobacterota</taxon>
        <taxon>Epsilonproteobacteria</taxon>
        <taxon>Campylobacterales</taxon>
        <taxon>Campylobacteraceae</taxon>
        <taxon>Campylobacter</taxon>
    </lineage>
</organism>
<evidence type="ECO:0000313" key="1">
    <source>
        <dbReference type="EMBL" id="QKF80166.1"/>
    </source>
</evidence>
<dbReference type="InterPro" id="IPR029044">
    <property type="entry name" value="Nucleotide-diphossugar_trans"/>
</dbReference>
<dbReference type="InterPro" id="IPR007577">
    <property type="entry name" value="GlycoTrfase_DXD_sugar-bd_CS"/>
</dbReference>
<evidence type="ECO:0000313" key="2">
    <source>
        <dbReference type="Proteomes" id="UP000509246"/>
    </source>
</evidence>